<keyword evidence="3" id="KW-1134">Transmembrane beta strand</keyword>
<dbReference type="Gene3D" id="2.40.170.20">
    <property type="entry name" value="TonB-dependent receptor, beta-barrel domain"/>
    <property type="match status" value="1"/>
</dbReference>
<dbReference type="InterPro" id="IPR008969">
    <property type="entry name" value="CarboxyPept-like_regulatory"/>
</dbReference>
<proteinExistence type="predicted"/>
<dbReference type="GO" id="GO:0015344">
    <property type="term" value="F:siderophore uptake transmembrane transporter activity"/>
    <property type="evidence" value="ECO:0007669"/>
    <property type="project" value="TreeGrafter"/>
</dbReference>
<dbReference type="SUPFAM" id="SSF56935">
    <property type="entry name" value="Porins"/>
    <property type="match status" value="1"/>
</dbReference>
<evidence type="ECO:0000256" key="9">
    <source>
        <dbReference type="ARBA" id="ARBA00023237"/>
    </source>
</evidence>
<evidence type="ECO:0000256" key="8">
    <source>
        <dbReference type="ARBA" id="ARBA00023170"/>
    </source>
</evidence>
<dbReference type="InterPro" id="IPR036942">
    <property type="entry name" value="Beta-barrel_TonB_sf"/>
</dbReference>
<dbReference type="GO" id="GO:0044718">
    <property type="term" value="P:siderophore transmembrane transport"/>
    <property type="evidence" value="ECO:0007669"/>
    <property type="project" value="TreeGrafter"/>
</dbReference>
<comment type="subcellular location">
    <subcellularLocation>
        <location evidence="1">Cell outer membrane</location>
        <topology evidence="1">Multi-pass membrane protein</topology>
    </subcellularLocation>
</comment>
<dbReference type="PANTHER" id="PTHR30069">
    <property type="entry name" value="TONB-DEPENDENT OUTER MEMBRANE RECEPTOR"/>
    <property type="match status" value="1"/>
</dbReference>
<dbReference type="AlphaFoldDB" id="A0A521D8I2"/>
<feature type="domain" description="TonB-dependent receptor-like beta-barrel" evidence="10">
    <location>
        <begin position="326"/>
        <end position="645"/>
    </location>
</feature>
<keyword evidence="2" id="KW-0813">Transport</keyword>
<evidence type="ECO:0000256" key="6">
    <source>
        <dbReference type="ARBA" id="ARBA00023077"/>
    </source>
</evidence>
<keyword evidence="6" id="KW-0798">TonB box</keyword>
<keyword evidence="12" id="KW-1185">Reference proteome</keyword>
<name>A0A521D8I2_9BACT</name>
<evidence type="ECO:0000256" key="2">
    <source>
        <dbReference type="ARBA" id="ARBA00022448"/>
    </source>
</evidence>
<dbReference type="Proteomes" id="UP000317557">
    <property type="component" value="Unassembled WGS sequence"/>
</dbReference>
<dbReference type="OrthoDB" id="1075473at2"/>
<keyword evidence="5" id="KW-0732">Signal</keyword>
<gene>
    <name evidence="11" type="ORF">SAMN06265219_107210</name>
</gene>
<evidence type="ECO:0000313" key="11">
    <source>
        <dbReference type="EMBL" id="SMO68016.1"/>
    </source>
</evidence>
<dbReference type="EMBL" id="FXTP01000007">
    <property type="protein sequence ID" value="SMO68016.1"/>
    <property type="molecule type" value="Genomic_DNA"/>
</dbReference>
<evidence type="ECO:0000256" key="5">
    <source>
        <dbReference type="ARBA" id="ARBA00022729"/>
    </source>
</evidence>
<organism evidence="11 12">
    <name type="scientific">Gracilimonas mengyeensis</name>
    <dbReference type="NCBI Taxonomy" id="1302730"/>
    <lineage>
        <taxon>Bacteria</taxon>
        <taxon>Pseudomonadati</taxon>
        <taxon>Balneolota</taxon>
        <taxon>Balneolia</taxon>
        <taxon>Balneolales</taxon>
        <taxon>Balneolaceae</taxon>
        <taxon>Gracilimonas</taxon>
    </lineage>
</organism>
<sequence length="714" mass="79354">MAIVFSIFLLLQVASLSPKQISGSVTDTKGEPVAAANIYLESTYEGTSSDADGTFRFKTRRSGTYILVVQALGFKLFKTEIDLDNPAPHYDIVVEEKVSSLQAISITAGVMEASDESRAVVLKPIDVVTTPAAMGDIVGAFQTLPGTSTVGNDGRLFVRGGDASETAIFIDGLKVGNAFGSTAPNVPARTRFNPNLFKGSFFSTGGYSAEYGQALSSILALKTVDIPLRTQTDISLMTVGGGIDHTQVWENTSLIASANILDLKPYHLIIPQNFDWERSPYGLDGELSLRHKLGSNHMVKGYVYTERGGMSLWSDEGLGTQTELIELDNTYTYAQTSGRFLLSDVILRGGLSFSDNRDDYLIEDFNFDTRHQLYHGKLVADKIFTDRFSIKTGLESTITDYEEDYRTEDVRRHYTDYQYHAFAEADFTISNSLVVRGGLRAGHSSRANQSWLQPRGSFAFNLPGNNGQISMAGGWFSQSPQPVFRALQPNLKQQKSQHVIVNYLLSKSNRTFRVELFHKNYENLLQYEGQRFRYENIRQDGDGFARGLDMLFRDQTTFSGMEYWVSYSFIDSQRKYAGFSERVQPSFAPRHNGSAVVKKFISPLKSQLGISLNVNDGYTYTNPNQPGEMNARTKPFANLSLSWSYLPRPNIIIHVASSNIPGRDNIFGYDFSPSQEPGGGFDAIPIRQTAPRFIMLGVFITFSGDKNANQLNNL</sequence>
<dbReference type="InterPro" id="IPR039426">
    <property type="entry name" value="TonB-dep_rcpt-like"/>
</dbReference>
<dbReference type="InterPro" id="IPR000531">
    <property type="entry name" value="Beta-barrel_TonB"/>
</dbReference>
<keyword evidence="8 11" id="KW-0675">Receptor</keyword>
<keyword evidence="7" id="KW-0472">Membrane</keyword>
<protein>
    <submittedName>
        <fullName evidence="11">Outer membrane cobalamin receptor protein</fullName>
    </submittedName>
</protein>
<dbReference type="PANTHER" id="PTHR30069:SF29">
    <property type="entry name" value="HEMOGLOBIN AND HEMOGLOBIN-HAPTOGLOBIN-BINDING PROTEIN 1-RELATED"/>
    <property type="match status" value="1"/>
</dbReference>
<evidence type="ECO:0000256" key="7">
    <source>
        <dbReference type="ARBA" id="ARBA00023136"/>
    </source>
</evidence>
<dbReference type="Pfam" id="PF13715">
    <property type="entry name" value="CarbopepD_reg_2"/>
    <property type="match status" value="1"/>
</dbReference>
<dbReference type="Pfam" id="PF00593">
    <property type="entry name" value="TonB_dep_Rec_b-barrel"/>
    <property type="match status" value="1"/>
</dbReference>
<evidence type="ECO:0000256" key="4">
    <source>
        <dbReference type="ARBA" id="ARBA00022692"/>
    </source>
</evidence>
<accession>A0A521D8I2</accession>
<evidence type="ECO:0000313" key="12">
    <source>
        <dbReference type="Proteomes" id="UP000317557"/>
    </source>
</evidence>
<evidence type="ECO:0000256" key="3">
    <source>
        <dbReference type="ARBA" id="ARBA00022452"/>
    </source>
</evidence>
<keyword evidence="9" id="KW-0998">Cell outer membrane</keyword>
<evidence type="ECO:0000259" key="10">
    <source>
        <dbReference type="Pfam" id="PF00593"/>
    </source>
</evidence>
<dbReference type="GO" id="GO:0009279">
    <property type="term" value="C:cell outer membrane"/>
    <property type="evidence" value="ECO:0007669"/>
    <property type="project" value="UniProtKB-SubCell"/>
</dbReference>
<dbReference type="Gene3D" id="2.60.40.1120">
    <property type="entry name" value="Carboxypeptidase-like, regulatory domain"/>
    <property type="match status" value="1"/>
</dbReference>
<dbReference type="SUPFAM" id="SSF49464">
    <property type="entry name" value="Carboxypeptidase regulatory domain-like"/>
    <property type="match status" value="1"/>
</dbReference>
<keyword evidence="4" id="KW-0812">Transmembrane</keyword>
<dbReference type="RefSeq" id="WP_142454442.1">
    <property type="nucleotide sequence ID" value="NZ_FXTP01000007.1"/>
</dbReference>
<evidence type="ECO:0000256" key="1">
    <source>
        <dbReference type="ARBA" id="ARBA00004571"/>
    </source>
</evidence>
<reference evidence="11 12" key="1">
    <citation type="submission" date="2017-05" db="EMBL/GenBank/DDBJ databases">
        <authorList>
            <person name="Varghese N."/>
            <person name="Submissions S."/>
        </authorList>
    </citation>
    <scope>NUCLEOTIDE SEQUENCE [LARGE SCALE GENOMIC DNA]</scope>
    <source>
        <strain evidence="11 12">DSM 21985</strain>
    </source>
</reference>